<reference evidence="1 2" key="1">
    <citation type="submission" date="2021-02" db="EMBL/GenBank/DDBJ databases">
        <title>Complete Genome Sequence of Arcanobacterium phocisimile strain DSM 26142T from a harbour seal.</title>
        <authorList>
            <person name="Borowiak M."/>
            <person name="Alssahen M."/>
            <person name="Malorny B."/>
            <person name="Laemmler C."/>
            <person name="Siebert U."/>
            <person name="Ploetz M."/>
            <person name="Abdulmawjood A."/>
        </authorList>
    </citation>
    <scope>NUCLEOTIDE SEQUENCE [LARGE SCALE GENOMIC DNA]</scope>
    <source>
        <strain evidence="1 2">DSM 26142</strain>
    </source>
</reference>
<evidence type="ECO:0000313" key="2">
    <source>
        <dbReference type="Proteomes" id="UP000602653"/>
    </source>
</evidence>
<protein>
    <submittedName>
        <fullName evidence="1">Uncharacterized protein</fullName>
    </submittedName>
</protein>
<dbReference type="EMBL" id="CP070228">
    <property type="protein sequence ID" value="QRV01506.1"/>
    <property type="molecule type" value="Genomic_DNA"/>
</dbReference>
<gene>
    <name evidence="1" type="ORF">JTE88_05170</name>
</gene>
<evidence type="ECO:0000313" key="1">
    <source>
        <dbReference type="EMBL" id="QRV01506.1"/>
    </source>
</evidence>
<sequence length="83" mass="9813">MNNSRLTWKQAEIKLVSYSEHLHDNTFVAGIRSRNGLCDQSFVRRYWYDKTGGFQATDVTHFVSEPYVKMFSWLDIVMMNKTD</sequence>
<name>A0ABX7IED8_9ACTO</name>
<dbReference type="Proteomes" id="UP000602653">
    <property type="component" value="Chromosome"/>
</dbReference>
<proteinExistence type="predicted"/>
<accession>A0ABX7IED8</accession>
<organism evidence="1 2">
    <name type="scientific">Arcanobacterium phocisimile</name>
    <dbReference type="NCBI Taxonomy" id="1302235"/>
    <lineage>
        <taxon>Bacteria</taxon>
        <taxon>Bacillati</taxon>
        <taxon>Actinomycetota</taxon>
        <taxon>Actinomycetes</taxon>
        <taxon>Actinomycetales</taxon>
        <taxon>Actinomycetaceae</taxon>
        <taxon>Arcanobacterium</taxon>
    </lineage>
</organism>
<keyword evidence="2" id="KW-1185">Reference proteome</keyword>
<dbReference type="RefSeq" id="WP_204423212.1">
    <property type="nucleotide sequence ID" value="NZ_CP070228.1"/>
</dbReference>